<evidence type="ECO:0008006" key="5">
    <source>
        <dbReference type="Google" id="ProtNLM"/>
    </source>
</evidence>
<reference evidence="2" key="1">
    <citation type="submission" date="2020-03" db="EMBL/GenBank/DDBJ databases">
        <title>The deep terrestrial virosphere.</title>
        <authorList>
            <person name="Holmfeldt K."/>
            <person name="Nilsson E."/>
            <person name="Simone D."/>
            <person name="Lopez-Fernandez M."/>
            <person name="Wu X."/>
            <person name="de Brujin I."/>
            <person name="Lundin D."/>
            <person name="Andersson A."/>
            <person name="Bertilsson S."/>
            <person name="Dopson M."/>
        </authorList>
    </citation>
    <scope>NUCLEOTIDE SEQUENCE</scope>
    <source>
        <strain evidence="3">MM415A00877</strain>
        <strain evidence="4">MM415B04739</strain>
        <strain evidence="2">TM448A05820</strain>
    </source>
</reference>
<evidence type="ECO:0000256" key="1">
    <source>
        <dbReference type="SAM" id="MobiDB-lite"/>
    </source>
</evidence>
<dbReference type="AlphaFoldDB" id="A0A6H2A502"/>
<name>A0A6H2A502_9ZZZZ</name>
<dbReference type="EMBL" id="MT143054">
    <property type="protein sequence ID" value="QJA92287.1"/>
    <property type="molecule type" value="Genomic_DNA"/>
</dbReference>
<gene>
    <name evidence="3" type="ORF">MM415A00877_0005</name>
    <name evidence="4" type="ORF">MM415B04739_0006</name>
    <name evidence="2" type="ORF">TM448A05820_0007</name>
</gene>
<feature type="region of interest" description="Disordered" evidence="1">
    <location>
        <begin position="48"/>
        <end position="67"/>
    </location>
</feature>
<organism evidence="2">
    <name type="scientific">viral metagenome</name>
    <dbReference type="NCBI Taxonomy" id="1070528"/>
    <lineage>
        <taxon>unclassified sequences</taxon>
        <taxon>metagenomes</taxon>
        <taxon>organismal metagenomes</taxon>
    </lineage>
</organism>
<evidence type="ECO:0000313" key="3">
    <source>
        <dbReference type="EMBL" id="QJA79456.1"/>
    </source>
</evidence>
<dbReference type="EMBL" id="MT142382">
    <property type="protein sequence ID" value="QJA79456.1"/>
    <property type="molecule type" value="Genomic_DNA"/>
</dbReference>
<dbReference type="EMBL" id="MT144538">
    <property type="protein sequence ID" value="QJA54792.1"/>
    <property type="molecule type" value="Genomic_DNA"/>
</dbReference>
<proteinExistence type="predicted"/>
<protein>
    <recommendedName>
        <fullName evidence="5">Tail protein</fullName>
    </recommendedName>
</protein>
<accession>A0A6H2A502</accession>
<evidence type="ECO:0000313" key="4">
    <source>
        <dbReference type="EMBL" id="QJA92287.1"/>
    </source>
</evidence>
<sequence length="191" mass="21645">MIAVRTKTAFYVKEILAAVQEASRDPLERAAQNVARDAIASIKHEPDIRVKGPSRGKNRVPTPPGYRRRRIAKGGFKTDDGRYQAVGGKVSYFRKSSPRGSPPFTHVQHRRGLRDMIKWAVDPKTNSGLAGLGRGAGPMKYHEWGGRRRPRRPFMRPAMTKERGRFAGLFRNLKLARTRSGRALNARRFKR</sequence>
<evidence type="ECO:0000313" key="2">
    <source>
        <dbReference type="EMBL" id="QJA54792.1"/>
    </source>
</evidence>